<evidence type="ECO:0000256" key="1">
    <source>
        <dbReference type="ARBA" id="ARBA00004651"/>
    </source>
</evidence>
<dbReference type="Pfam" id="PF24898">
    <property type="entry name" value="GGDEF_GdpP"/>
    <property type="match status" value="1"/>
</dbReference>
<keyword evidence="5 6" id="KW-0472">Membrane</keyword>
<dbReference type="Gene3D" id="3.30.450.20">
    <property type="entry name" value="PAS domain"/>
    <property type="match status" value="1"/>
</dbReference>
<evidence type="ECO:0000256" key="4">
    <source>
        <dbReference type="ARBA" id="ARBA00022989"/>
    </source>
</evidence>
<dbReference type="InterPro" id="IPR014528">
    <property type="entry name" value="GdpP/PdeA"/>
</dbReference>
<comment type="catalytic activity">
    <reaction evidence="6">
        <text>3',3'-c-di-AMP + H2O = 5'-O-phosphonoadenylyl-(3'-&gt;5')-adenosine + H(+)</text>
        <dbReference type="Rhea" id="RHEA:54420"/>
        <dbReference type="ChEBI" id="CHEBI:15377"/>
        <dbReference type="ChEBI" id="CHEBI:15378"/>
        <dbReference type="ChEBI" id="CHEBI:71500"/>
        <dbReference type="ChEBI" id="CHEBI:138171"/>
    </reaction>
</comment>
<evidence type="ECO:0000256" key="6">
    <source>
        <dbReference type="PIRNR" id="PIRNR026583"/>
    </source>
</evidence>
<dbReference type="PANTHER" id="PTHR47618:SF2">
    <property type="entry name" value="CYCLIC-DI-AMP PHOSPHODIESTERASE GDPP"/>
    <property type="match status" value="1"/>
</dbReference>
<keyword evidence="6" id="KW-0378">Hydrolase</keyword>
<dbReference type="PROSITE" id="PS50887">
    <property type="entry name" value="GGDEF"/>
    <property type="match status" value="1"/>
</dbReference>
<keyword evidence="2 6" id="KW-1003">Cell membrane</keyword>
<accession>A0ABQ6GFF3</accession>
<dbReference type="InterPro" id="IPR049553">
    <property type="entry name" value="GdpP-like_PAS"/>
</dbReference>
<dbReference type="Gene3D" id="3.90.1640.10">
    <property type="entry name" value="inorganic pyrophosphatase (n-terminal core)"/>
    <property type="match status" value="1"/>
</dbReference>
<dbReference type="Pfam" id="PF21370">
    <property type="entry name" value="PAS_GdpP"/>
    <property type="match status" value="1"/>
</dbReference>
<gene>
    <name evidence="9" type="ORF">MU1_40300</name>
</gene>
<dbReference type="Pfam" id="PF02272">
    <property type="entry name" value="DHHA1"/>
    <property type="match status" value="1"/>
</dbReference>
<feature type="transmembrane region" description="Helical" evidence="7">
    <location>
        <begin position="30"/>
        <end position="52"/>
    </location>
</feature>
<dbReference type="InterPro" id="IPR000160">
    <property type="entry name" value="GGDEF_dom"/>
</dbReference>
<dbReference type="SUPFAM" id="SSF64182">
    <property type="entry name" value="DHH phosphoesterases"/>
    <property type="match status" value="1"/>
</dbReference>
<name>A0ABQ6GFF3_9BACL</name>
<keyword evidence="10" id="KW-1185">Reference proteome</keyword>
<keyword evidence="4 7" id="KW-1133">Transmembrane helix</keyword>
<dbReference type="PANTHER" id="PTHR47618">
    <property type="entry name" value="BIFUNCTIONAL OLIGORIBONUCLEASE AND PAP PHOSPHATASE NRNA"/>
    <property type="match status" value="1"/>
</dbReference>
<dbReference type="InterPro" id="IPR003156">
    <property type="entry name" value="DHHA1_dom"/>
</dbReference>
<feature type="domain" description="GGDEF" evidence="8">
    <location>
        <begin position="172"/>
        <end position="300"/>
    </location>
</feature>
<evidence type="ECO:0000256" key="7">
    <source>
        <dbReference type="SAM" id="Phobius"/>
    </source>
</evidence>
<comment type="similarity">
    <text evidence="6">Belongs to the GdpP/PdeA phosphodiesterase family.</text>
</comment>
<evidence type="ECO:0000256" key="2">
    <source>
        <dbReference type="ARBA" id="ARBA00022475"/>
    </source>
</evidence>
<dbReference type="PIRSF" id="PIRSF026583">
    <property type="entry name" value="YybT"/>
    <property type="match status" value="1"/>
</dbReference>
<dbReference type="RefSeq" id="WP_284240469.1">
    <property type="nucleotide sequence ID" value="NZ_BSSQ01000016.1"/>
</dbReference>
<dbReference type="EC" id="3.1.4.-" evidence="6"/>
<organism evidence="9 10">
    <name type="scientific">Paenibacillus glycanilyticus</name>
    <dbReference type="NCBI Taxonomy" id="126569"/>
    <lineage>
        <taxon>Bacteria</taxon>
        <taxon>Bacillati</taxon>
        <taxon>Bacillota</taxon>
        <taxon>Bacilli</taxon>
        <taxon>Bacillales</taxon>
        <taxon>Paenibacillaceae</taxon>
        <taxon>Paenibacillus</taxon>
    </lineage>
</organism>
<comment type="caution">
    <text evidence="9">The sequence shown here is derived from an EMBL/GenBank/DDBJ whole genome shotgun (WGS) entry which is preliminary data.</text>
</comment>
<dbReference type="Gene3D" id="3.10.310.30">
    <property type="match status" value="1"/>
</dbReference>
<evidence type="ECO:0000256" key="5">
    <source>
        <dbReference type="ARBA" id="ARBA00023136"/>
    </source>
</evidence>
<sequence length="653" mass="73264">MPKFLVTRWHGMHQVWSIALMVLMTVVLTWFWWVLGVIGLVLTIAVAVYSILAERAFRKDLKSYLGTLSYRVKKVGNDVTLELPFGVILYNEDRSIEWHNPYIAQIAGEESVIGMPLTELFPALQQVKDKEGTVEATVDGHVYQLIFKQKERILYVQDITLLWQVSKRYDDEKLAMGVVMIDSLEEVTQGMDDHQRSSLQSKVTTEITEWAQRYQLYLKRVTSDRFLLITDQKTLRQLEQSRFVILDEVREMTADQKIPITLSIGFAAGAESIVELGQWAQSSLDIALGRGGDQASVKFGGRQSFYGGKTNAVEKRTRVRARVVAHALRDLIKESGNVVIMGHKMPDMDAIGAAIGILKAALLFGKEAYIVLEGVNPAIEKMMEMLREDEKFSKRFITPDQALGLTDGRTLAIVVDTHKASMVKEPKILSQTNKIVVVDHHRRGEEFISNAILVYMEPYASSTCELVTELLQYIHDRILLDVREATALLAGITVDTKNFSLRTGARTFDAASFLRRNGADSMMIQRMLKEDLEEYVRKAEIIKHAEVFYDHVAIAVTEPGRKIPQLLIAQSADTLLNMTDIYASFVIGERIDGLIGISARSLGHMNVQVVMERMGGGGHLTNAAAQLEGTVSEVAAKLRAVLEQIETEEGLFE</sequence>
<dbReference type="Pfam" id="PF01368">
    <property type="entry name" value="DHH"/>
    <property type="match status" value="1"/>
</dbReference>
<proteinExistence type="inferred from homology"/>
<reference evidence="9 10" key="1">
    <citation type="submission" date="2023-03" db="EMBL/GenBank/DDBJ databases">
        <title>Draft genome sequence of the bacteria which degrade cell wall of Tricholomamatutake.</title>
        <authorList>
            <person name="Konishi Y."/>
            <person name="Fukuta Y."/>
            <person name="Shirasaka N."/>
        </authorList>
    </citation>
    <scope>NUCLEOTIDE SEQUENCE [LARGE SCALE GENOMIC DNA]</scope>
    <source>
        <strain evidence="10">mu1</strain>
    </source>
</reference>
<evidence type="ECO:0000256" key="3">
    <source>
        <dbReference type="ARBA" id="ARBA00022692"/>
    </source>
</evidence>
<dbReference type="Proteomes" id="UP001157114">
    <property type="component" value="Unassembled WGS sequence"/>
</dbReference>
<evidence type="ECO:0000259" key="8">
    <source>
        <dbReference type="PROSITE" id="PS50887"/>
    </source>
</evidence>
<comment type="subcellular location">
    <subcellularLocation>
        <location evidence="1">Cell membrane</location>
        <topology evidence="1">Multi-pass membrane protein</topology>
    </subcellularLocation>
</comment>
<dbReference type="SMART" id="SM00267">
    <property type="entry name" value="GGDEF"/>
    <property type="match status" value="1"/>
</dbReference>
<evidence type="ECO:0000313" key="9">
    <source>
        <dbReference type="EMBL" id="GLX69684.1"/>
    </source>
</evidence>
<keyword evidence="3 7" id="KW-0812">Transmembrane</keyword>
<protein>
    <recommendedName>
        <fullName evidence="6">Cyclic-di-AMP phosphodiesterase</fullName>
        <ecNumber evidence="6">3.1.4.-</ecNumber>
    </recommendedName>
</protein>
<dbReference type="EMBL" id="BSSQ01000016">
    <property type="protein sequence ID" value="GLX69684.1"/>
    <property type="molecule type" value="Genomic_DNA"/>
</dbReference>
<dbReference type="InterPro" id="IPR001667">
    <property type="entry name" value="DDH_dom"/>
</dbReference>
<dbReference type="InterPro" id="IPR038763">
    <property type="entry name" value="DHH_sf"/>
</dbReference>
<dbReference type="InterPro" id="IPR051319">
    <property type="entry name" value="Oligoribo/pAp-PDE_c-di-AMP_PDE"/>
</dbReference>
<comment type="function">
    <text evidence="6">Has phosphodiesterase (PDE) activity against cyclic-di-AMP (c-di-AMP).</text>
</comment>
<evidence type="ECO:0000313" key="10">
    <source>
        <dbReference type="Proteomes" id="UP001157114"/>
    </source>
</evidence>